<dbReference type="AlphaFoldDB" id="A0A9N8VBI2"/>
<feature type="region of interest" description="Disordered" evidence="1">
    <location>
        <begin position="36"/>
        <end position="87"/>
    </location>
</feature>
<organism evidence="2 3">
    <name type="scientific">Acaulospora morrowiae</name>
    <dbReference type="NCBI Taxonomy" id="94023"/>
    <lineage>
        <taxon>Eukaryota</taxon>
        <taxon>Fungi</taxon>
        <taxon>Fungi incertae sedis</taxon>
        <taxon>Mucoromycota</taxon>
        <taxon>Glomeromycotina</taxon>
        <taxon>Glomeromycetes</taxon>
        <taxon>Diversisporales</taxon>
        <taxon>Acaulosporaceae</taxon>
        <taxon>Acaulospora</taxon>
    </lineage>
</organism>
<evidence type="ECO:0000313" key="2">
    <source>
        <dbReference type="EMBL" id="CAG8444845.1"/>
    </source>
</evidence>
<evidence type="ECO:0000256" key="1">
    <source>
        <dbReference type="SAM" id="MobiDB-lite"/>
    </source>
</evidence>
<reference evidence="2" key="1">
    <citation type="submission" date="2021-06" db="EMBL/GenBank/DDBJ databases">
        <authorList>
            <person name="Kallberg Y."/>
            <person name="Tangrot J."/>
            <person name="Rosling A."/>
        </authorList>
    </citation>
    <scope>NUCLEOTIDE SEQUENCE</scope>
    <source>
        <strain evidence="2">CL551</strain>
    </source>
</reference>
<accession>A0A9N8VBI2</accession>
<comment type="caution">
    <text evidence="2">The sequence shown here is derived from an EMBL/GenBank/DDBJ whole genome shotgun (WGS) entry which is preliminary data.</text>
</comment>
<dbReference type="Proteomes" id="UP000789342">
    <property type="component" value="Unassembled WGS sequence"/>
</dbReference>
<dbReference type="OrthoDB" id="2424060at2759"/>
<keyword evidence="3" id="KW-1185">Reference proteome</keyword>
<gene>
    <name evidence="2" type="ORF">AMORRO_LOCUS542</name>
</gene>
<name>A0A9N8VBI2_9GLOM</name>
<protein>
    <submittedName>
        <fullName evidence="2">3359_t:CDS:1</fullName>
    </submittedName>
</protein>
<evidence type="ECO:0000313" key="3">
    <source>
        <dbReference type="Proteomes" id="UP000789342"/>
    </source>
</evidence>
<sequence>MTTTFLNNPKHVLHFECIDNERRLCPQCPSIDDQGYYVTPSIPARESNQKKRKKNYESDSKSRSNRGTKPQEIIQELSVDNQIPDSRELLPISVPSENTNTEKKTDQLNHLYYEIDTCIFSLKYQGQDLGNIKNWYWSPASRPKT</sequence>
<proteinExistence type="predicted"/>
<dbReference type="EMBL" id="CAJVPV010000153">
    <property type="protein sequence ID" value="CAG8444845.1"/>
    <property type="molecule type" value="Genomic_DNA"/>
</dbReference>